<feature type="domain" description="TraI-like C-terminal" evidence="4">
    <location>
        <begin position="647"/>
        <end position="731"/>
    </location>
</feature>
<dbReference type="InterPro" id="IPR049751">
    <property type="entry name" value="TraI/MobA_relaxases"/>
</dbReference>
<feature type="domain" description="MobA/VirD2-like nuclease" evidence="2">
    <location>
        <begin position="22"/>
        <end position="154"/>
    </location>
</feature>
<dbReference type="NCBIfam" id="NF041893">
    <property type="entry name" value="TraI_MobP_relax"/>
    <property type="match status" value="1"/>
</dbReference>
<feature type="compositionally biased region" description="Basic and acidic residues" evidence="1">
    <location>
        <begin position="514"/>
        <end position="535"/>
    </location>
</feature>
<organism evidence="6 7">
    <name type="scientific">Geomonas subterranea</name>
    <dbReference type="NCBI Taxonomy" id="2847989"/>
    <lineage>
        <taxon>Bacteria</taxon>
        <taxon>Pseudomonadati</taxon>
        <taxon>Thermodesulfobacteriota</taxon>
        <taxon>Desulfuromonadia</taxon>
        <taxon>Geobacterales</taxon>
        <taxon>Geobacteraceae</taxon>
        <taxon>Geomonas</taxon>
    </lineage>
</organism>
<accession>A0ABX8LHV3</accession>
<evidence type="ECO:0000313" key="6">
    <source>
        <dbReference type="EMBL" id="QXE91024.1"/>
    </source>
</evidence>
<dbReference type="InterPro" id="IPR054462">
    <property type="entry name" value="TraI_M"/>
</dbReference>
<evidence type="ECO:0000259" key="4">
    <source>
        <dbReference type="Pfam" id="PF22287"/>
    </source>
</evidence>
<dbReference type="EMBL" id="CP077683">
    <property type="protein sequence ID" value="QXE91024.1"/>
    <property type="molecule type" value="Genomic_DNA"/>
</dbReference>
<sequence length="739" mass="81072">MIAKKVPMRSIRKSDFGALVEYLTDGQGKHERIGNVWATNCQSEGWQVAITEVLNTQAQNTRAKADKTYHVIVSFRADEQPDGATLKAIETRICEGLGYDNHQRICVVHPDTDNLHFHIAINKIHPTLYTIRDPYNDHWTLGILCKRLEQEYHLQADNHQVGKTGSQDRAADMERQAGVQSLLGWIQRECADQLKNARSWGELHTILGRNGLELREKGNGLVITNGSGIGVKASSVAMELSKMRLVRRLGDFQPADVTKRQHGRQYEARPVRFWGDTTKLFRRYTSDMEAAATACKTEGAAATERKNRHIESVRKIAQYKRDAVKVINCSKISKKVLYGVINRTLKVEILKIKRRCLAERVAIKGKYKQLTWADWLRAKAVKGDLEALAALRACEAATGLKGDTITGKGGSKHAPLTAELDCITKKGTIIYHVGSTAVRDDGERLQVSRGANMEGLQGALLLASEHYGSCIAVNGTEAFKEQVVRAAAVGKLSVTFNDAALERRRQELLGSGGLREEASGHDKQPGARAAGERSGVDGGYDSRGSGGHGCTAAAIHPRGTIRGTTAEGGVARYDKPYVGGVGRKPPPQSQNRLRELSELGVVQLASGDQMLLPRDVANRLGREGTKPDHGVRRDIPRPGEMTVGQAAAEKYVAEREAMRLKASGVPKHRLYDQEGRTTAAYAGIRQVEGETLILLKRDEEILVLRVAASAAERLKRVAIGETVTVTAKGRVARTKARKI</sequence>
<evidence type="ECO:0000313" key="7">
    <source>
        <dbReference type="Proteomes" id="UP000683559"/>
    </source>
</evidence>
<dbReference type="InterPro" id="IPR040677">
    <property type="entry name" value="LPD7"/>
</dbReference>
<name>A0ABX8LHV3_9BACT</name>
<dbReference type="RefSeq" id="WP_217287617.1">
    <property type="nucleotide sequence ID" value="NZ_CP077683.1"/>
</dbReference>
<dbReference type="Pfam" id="PF03432">
    <property type="entry name" value="Relaxase"/>
    <property type="match status" value="1"/>
</dbReference>
<evidence type="ECO:0000259" key="2">
    <source>
        <dbReference type="Pfam" id="PF03432"/>
    </source>
</evidence>
<feature type="domain" description="TraI-like middle" evidence="5">
    <location>
        <begin position="167"/>
        <end position="255"/>
    </location>
</feature>
<gene>
    <name evidence="6" type="ORF">KP001_00300</name>
</gene>
<dbReference type="Proteomes" id="UP000683559">
    <property type="component" value="Chromosome"/>
</dbReference>
<dbReference type="Pfam" id="PF18821">
    <property type="entry name" value="LPD7"/>
    <property type="match status" value="1"/>
</dbReference>
<evidence type="ECO:0000256" key="1">
    <source>
        <dbReference type="SAM" id="MobiDB-lite"/>
    </source>
</evidence>
<feature type="domain" description="Large polyvalent protein-associated" evidence="3">
    <location>
        <begin position="423"/>
        <end position="508"/>
    </location>
</feature>
<evidence type="ECO:0000259" key="5">
    <source>
        <dbReference type="Pfam" id="PF22863"/>
    </source>
</evidence>
<reference evidence="6 7" key="1">
    <citation type="submission" date="2021-06" db="EMBL/GenBank/DDBJ databases">
        <title>Gemonas diversity in paddy soil.</title>
        <authorList>
            <person name="Liu G."/>
        </authorList>
    </citation>
    <scope>NUCLEOTIDE SEQUENCE [LARGE SCALE GENOMIC DNA]</scope>
    <source>
        <strain evidence="6 7">RG2</strain>
    </source>
</reference>
<evidence type="ECO:0000259" key="3">
    <source>
        <dbReference type="Pfam" id="PF18821"/>
    </source>
</evidence>
<proteinExistence type="predicted"/>
<protein>
    <submittedName>
        <fullName evidence="6">Relaxase/mobilization nuclease domain-containing protein</fullName>
    </submittedName>
</protein>
<feature type="region of interest" description="Disordered" evidence="1">
    <location>
        <begin position="510"/>
        <end position="568"/>
    </location>
</feature>
<dbReference type="Pfam" id="PF22287">
    <property type="entry name" value="TraI-like_C"/>
    <property type="match status" value="1"/>
</dbReference>
<dbReference type="Pfam" id="PF22863">
    <property type="entry name" value="TraI_middle"/>
    <property type="match status" value="1"/>
</dbReference>
<keyword evidence="7" id="KW-1185">Reference proteome</keyword>
<dbReference type="InterPro" id="IPR005094">
    <property type="entry name" value="Endonuclease_MobA/VirD2"/>
</dbReference>
<dbReference type="InterPro" id="IPR054461">
    <property type="entry name" value="TraI-like_C"/>
</dbReference>